<organism evidence="2 3">
    <name type="scientific">Phenylobacterium koreense</name>
    <dbReference type="NCBI Taxonomy" id="266125"/>
    <lineage>
        <taxon>Bacteria</taxon>
        <taxon>Pseudomonadati</taxon>
        <taxon>Pseudomonadota</taxon>
        <taxon>Alphaproteobacteria</taxon>
        <taxon>Caulobacterales</taxon>
        <taxon>Caulobacteraceae</taxon>
        <taxon>Phenylobacterium</taxon>
    </lineage>
</organism>
<dbReference type="CDD" id="cd02440">
    <property type="entry name" value="AdoMet_MTases"/>
    <property type="match status" value="1"/>
</dbReference>
<dbReference type="InterPro" id="IPR041698">
    <property type="entry name" value="Methyltransf_25"/>
</dbReference>
<dbReference type="EMBL" id="JBEPLU010000001">
    <property type="protein sequence ID" value="MET3526006.1"/>
    <property type="molecule type" value="Genomic_DNA"/>
</dbReference>
<evidence type="ECO:0000259" key="1">
    <source>
        <dbReference type="Pfam" id="PF13649"/>
    </source>
</evidence>
<dbReference type="InterPro" id="IPR029063">
    <property type="entry name" value="SAM-dependent_MTases_sf"/>
</dbReference>
<evidence type="ECO:0000313" key="3">
    <source>
        <dbReference type="Proteomes" id="UP001549110"/>
    </source>
</evidence>
<gene>
    <name evidence="2" type="ORF">ABID41_001101</name>
</gene>
<dbReference type="SUPFAM" id="SSF53335">
    <property type="entry name" value="S-adenosyl-L-methionine-dependent methyltransferases"/>
    <property type="match status" value="1"/>
</dbReference>
<evidence type="ECO:0000313" key="2">
    <source>
        <dbReference type="EMBL" id="MET3526006.1"/>
    </source>
</evidence>
<accession>A0ABV2EG40</accession>
<dbReference type="Proteomes" id="UP001549110">
    <property type="component" value="Unassembled WGS sequence"/>
</dbReference>
<proteinExistence type="predicted"/>
<feature type="domain" description="Methyltransferase" evidence="1">
    <location>
        <begin position="35"/>
        <end position="127"/>
    </location>
</feature>
<dbReference type="Pfam" id="PF13649">
    <property type="entry name" value="Methyltransf_25"/>
    <property type="match status" value="1"/>
</dbReference>
<keyword evidence="3" id="KW-1185">Reference proteome</keyword>
<protein>
    <submittedName>
        <fullName evidence="2">Cyclopropane fatty-acyl-phospholipid synthase-like methyltransferase</fullName>
    </submittedName>
</protein>
<dbReference type="RefSeq" id="WP_354297275.1">
    <property type="nucleotide sequence ID" value="NZ_JBEPLU010000001.1"/>
</dbReference>
<dbReference type="Gene3D" id="3.40.50.150">
    <property type="entry name" value="Vaccinia Virus protein VP39"/>
    <property type="match status" value="1"/>
</dbReference>
<reference evidence="2 3" key="1">
    <citation type="submission" date="2024-06" db="EMBL/GenBank/DDBJ databases">
        <title>Genomic Encyclopedia of Type Strains, Phase IV (KMG-IV): sequencing the most valuable type-strain genomes for metagenomic binning, comparative biology and taxonomic classification.</title>
        <authorList>
            <person name="Goeker M."/>
        </authorList>
    </citation>
    <scope>NUCLEOTIDE SEQUENCE [LARGE SCALE GENOMIC DNA]</scope>
    <source>
        <strain evidence="2 3">DSM 17809</strain>
    </source>
</reference>
<comment type="caution">
    <text evidence="2">The sequence shown here is derived from an EMBL/GenBank/DDBJ whole genome shotgun (WGS) entry which is preliminary data.</text>
</comment>
<name>A0ABV2EG40_9CAUL</name>
<sequence length="202" mass="22290">MWDQRYSGADYVFGVEPNRFLTSCGHLLEPGQTALAVADGEGRNSVWLASQGLSVTAFDASNAGLSKARQLAAEKRVAVDHRLSQIEDWEWRAECFDVVVAIFIQFAAPELRSVIFEGMKRTLKPGGLILMEGYRPEQIAYATGGPRQREQLYTRGLLEEAFADFEILQLAEHDSELHEGQGHSGMSALIDLVARKPPAPDA</sequence>